<organism evidence="1 2">
    <name type="scientific">Chroococcidiopsis cubana SAG 39.79</name>
    <dbReference type="NCBI Taxonomy" id="388085"/>
    <lineage>
        <taxon>Bacteria</taxon>
        <taxon>Bacillati</taxon>
        <taxon>Cyanobacteriota</taxon>
        <taxon>Cyanophyceae</taxon>
        <taxon>Chroococcidiopsidales</taxon>
        <taxon>Chroococcidiopsidaceae</taxon>
        <taxon>Chroococcidiopsis</taxon>
    </lineage>
</organism>
<dbReference type="RefSeq" id="WP_199756001.1">
    <property type="nucleotide sequence ID" value="NZ_JAVKZF010000004.1"/>
</dbReference>
<evidence type="ECO:0000313" key="2">
    <source>
        <dbReference type="Proteomes" id="UP000282574"/>
    </source>
</evidence>
<accession>A0AB37U8S3</accession>
<dbReference type="SUPFAM" id="SSF75011">
    <property type="entry name" value="3-carboxy-cis,cis-mucoante lactonizing enzyme"/>
    <property type="match status" value="1"/>
</dbReference>
<reference evidence="1 2" key="1">
    <citation type="journal article" date="2019" name="Genome Biol. Evol.">
        <title>Day and night: Metabolic profiles and evolutionary relationships of six axenic non-marine cyanobacteria.</title>
        <authorList>
            <person name="Will S.E."/>
            <person name="Henke P."/>
            <person name="Boedeker C."/>
            <person name="Huang S."/>
            <person name="Brinkmann H."/>
            <person name="Rohde M."/>
            <person name="Jarek M."/>
            <person name="Friedl T."/>
            <person name="Seufert S."/>
            <person name="Schumacher M."/>
            <person name="Overmann J."/>
            <person name="Neumann-Schaal M."/>
            <person name="Petersen J."/>
        </authorList>
    </citation>
    <scope>NUCLEOTIDE SEQUENCE [LARGE SCALE GENOMIC DNA]</scope>
    <source>
        <strain evidence="1 2">SAG 39.79</strain>
    </source>
</reference>
<gene>
    <name evidence="1" type="ORF">DSM107010_69990</name>
</gene>
<dbReference type="Proteomes" id="UP000282574">
    <property type="component" value="Unassembled WGS sequence"/>
</dbReference>
<sequence>MVAETGTQSVRAIDINTGKSLTLKQNLPIGLPGFPDGPPPYGLTGVAIAGDTVYVTGDLDNSIRTLKLDFSIRHKLRQ</sequence>
<name>A0AB37U8S3_9CYAN</name>
<keyword evidence="2" id="KW-1185">Reference proteome</keyword>
<dbReference type="AlphaFoldDB" id="A0AB37U8S3"/>
<comment type="caution">
    <text evidence="1">The sequence shown here is derived from an EMBL/GenBank/DDBJ whole genome shotgun (WGS) entry which is preliminary data.</text>
</comment>
<protein>
    <submittedName>
        <fullName evidence="1">Uncharacterized protein</fullName>
    </submittedName>
</protein>
<dbReference type="EMBL" id="RSCK01000170">
    <property type="protein sequence ID" value="RUS97518.1"/>
    <property type="molecule type" value="Genomic_DNA"/>
</dbReference>
<proteinExistence type="predicted"/>
<evidence type="ECO:0000313" key="1">
    <source>
        <dbReference type="EMBL" id="RUS97518.1"/>
    </source>
</evidence>